<protein>
    <submittedName>
        <fullName evidence="2">Stage II sporulation protein M</fullName>
    </submittedName>
</protein>
<feature type="transmembrane region" description="Helical" evidence="1">
    <location>
        <begin position="291"/>
        <end position="311"/>
    </location>
</feature>
<evidence type="ECO:0000256" key="1">
    <source>
        <dbReference type="SAM" id="Phobius"/>
    </source>
</evidence>
<evidence type="ECO:0000313" key="3">
    <source>
        <dbReference type="Proteomes" id="UP001163719"/>
    </source>
</evidence>
<feature type="transmembrane region" description="Helical" evidence="1">
    <location>
        <begin position="217"/>
        <end position="244"/>
    </location>
</feature>
<dbReference type="EMBL" id="JAPDHV010000005">
    <property type="protein sequence ID" value="MCW3162027.1"/>
    <property type="molecule type" value="Genomic_DNA"/>
</dbReference>
<accession>A0ABT3HQI2</accession>
<dbReference type="PANTHER" id="PTHR35337">
    <property type="entry name" value="SLR1478 PROTEIN"/>
    <property type="match status" value="1"/>
</dbReference>
<dbReference type="RefSeq" id="WP_264743968.1">
    <property type="nucleotide sequence ID" value="NZ_JAPDHV010000005.1"/>
</dbReference>
<keyword evidence="1" id="KW-0812">Transmembrane</keyword>
<dbReference type="InterPro" id="IPR002798">
    <property type="entry name" value="SpoIIM-like"/>
</dbReference>
<feature type="transmembrane region" description="Helical" evidence="1">
    <location>
        <begin position="99"/>
        <end position="120"/>
    </location>
</feature>
<evidence type="ECO:0000313" key="2">
    <source>
        <dbReference type="EMBL" id="MCW3162027.1"/>
    </source>
</evidence>
<keyword evidence="1" id="KW-0472">Membrane</keyword>
<name>A0ABT3HQI2_9FLAO</name>
<dbReference type="PANTHER" id="PTHR35337:SF1">
    <property type="entry name" value="SLR1478 PROTEIN"/>
    <property type="match status" value="1"/>
</dbReference>
<feature type="transmembrane region" description="Helical" evidence="1">
    <location>
        <begin position="264"/>
        <end position="282"/>
    </location>
</feature>
<dbReference type="Pfam" id="PF01944">
    <property type="entry name" value="SpoIIM"/>
    <property type="match status" value="1"/>
</dbReference>
<feature type="transmembrane region" description="Helical" evidence="1">
    <location>
        <begin position="180"/>
        <end position="205"/>
    </location>
</feature>
<comment type="caution">
    <text evidence="2">The sequence shown here is derived from an EMBL/GenBank/DDBJ whole genome shotgun (WGS) entry which is preliminary data.</text>
</comment>
<reference evidence="2" key="1">
    <citation type="submission" date="2022-10" db="EMBL/GenBank/DDBJ databases">
        <title>Chryseobacterium babae sp. nov. isolated from the gut of the beetle Oryctes rhinoceros, and Chryseobacterium kimseyorum sp. nov., isolated from a stick insect rearing cage.</title>
        <authorList>
            <person name="Shelomi M."/>
            <person name="Han C.-J."/>
            <person name="Chen W.-M."/>
            <person name="Chen H.-K."/>
            <person name="Liaw S.-J."/>
            <person name="Muhle E."/>
            <person name="Clermont D."/>
        </authorList>
    </citation>
    <scope>NUCLEOTIDE SEQUENCE</scope>
    <source>
        <strain evidence="2">WLa1L2M3</strain>
    </source>
</reference>
<keyword evidence="3" id="KW-1185">Reference proteome</keyword>
<organism evidence="2 3">
    <name type="scientific">Chryseobacterium oryctis</name>
    <dbReference type="NCBI Taxonomy" id="2952618"/>
    <lineage>
        <taxon>Bacteria</taxon>
        <taxon>Pseudomonadati</taxon>
        <taxon>Bacteroidota</taxon>
        <taxon>Flavobacteriia</taxon>
        <taxon>Flavobacteriales</taxon>
        <taxon>Weeksellaceae</taxon>
        <taxon>Chryseobacterium group</taxon>
        <taxon>Chryseobacterium</taxon>
    </lineage>
</organism>
<sequence length="329" mass="37544">MREVYFIKQNKEKWLGIEQVIQGKIKKNPDDLSSLYINLTNDLAFAQTYYPKSNTTVYLNHLSAQIFQKIYKTKRLEQNRLFHFFSTEVPMLVFQYRMYLLYSFLFFTLFICIGVLSAIYEKDFLAVTIPNGESYVNETIENIKKGNAVGVYQSGSTWGSAIGIIFNNIGVGAKLYTYGIFGGVGTLYALLSNSVMLGSFQYFFYDYGALKESARGIWLHGVFEIFAMVVEAMCGLILGASILFPKTFSRFESFKNGFRDSFKIFLSTIPFTICAGIIEGYVTRYALKMPLALNLIIIFGCLAIIGFYYFVYPYIVNKKINNQINDAVL</sequence>
<dbReference type="Proteomes" id="UP001163719">
    <property type="component" value="Unassembled WGS sequence"/>
</dbReference>
<keyword evidence="1" id="KW-1133">Transmembrane helix</keyword>
<gene>
    <name evidence="2" type="ORF">OH806_12195</name>
</gene>
<proteinExistence type="predicted"/>